<keyword evidence="1" id="KW-0812">Transmembrane</keyword>
<proteinExistence type="predicted"/>
<protein>
    <submittedName>
        <fullName evidence="2">Uncharacterized protein</fullName>
    </submittedName>
</protein>
<dbReference type="AlphaFoldDB" id="A0A0H3FVW2"/>
<organism evidence="2 3">
    <name type="scientific">Zymomonas mobilis subsp. mobilis (strain ATCC 10988 / DSM 424 / LMG 404 / NCIMB 8938 / NRRL B-806 / ZM1)</name>
    <dbReference type="NCBI Taxonomy" id="555217"/>
    <lineage>
        <taxon>Bacteria</taxon>
        <taxon>Pseudomonadati</taxon>
        <taxon>Pseudomonadota</taxon>
        <taxon>Alphaproteobacteria</taxon>
        <taxon>Sphingomonadales</taxon>
        <taxon>Zymomonadaceae</taxon>
        <taxon>Zymomonas</taxon>
    </lineage>
</organism>
<feature type="transmembrane region" description="Helical" evidence="1">
    <location>
        <begin position="219"/>
        <end position="239"/>
    </location>
</feature>
<feature type="transmembrane region" description="Helical" evidence="1">
    <location>
        <begin position="137"/>
        <end position="160"/>
    </location>
</feature>
<evidence type="ECO:0000256" key="1">
    <source>
        <dbReference type="SAM" id="Phobius"/>
    </source>
</evidence>
<name>A0A0H3FVW2_ZYMMA</name>
<keyword evidence="1" id="KW-1133">Transmembrane helix</keyword>
<gene>
    <name evidence="2" type="ordered locus">Zmob_0049</name>
</gene>
<accession>A0A0H3FVW2</accession>
<dbReference type="KEGG" id="zmm:Zmob_0049"/>
<dbReference type="Proteomes" id="UP000001494">
    <property type="component" value="Chromosome"/>
</dbReference>
<keyword evidence="1" id="KW-0472">Membrane</keyword>
<dbReference type="HOGENOM" id="CLU_1111052_0_0_5"/>
<dbReference type="RefSeq" id="WP_014500303.1">
    <property type="nucleotide sequence ID" value="NC_017262.1"/>
</dbReference>
<feature type="transmembrane region" description="Helical" evidence="1">
    <location>
        <begin position="57"/>
        <end position="78"/>
    </location>
</feature>
<dbReference type="EMBL" id="CP002850">
    <property type="protein sequence ID" value="AEH61905.1"/>
    <property type="molecule type" value="Genomic_DNA"/>
</dbReference>
<feature type="transmembrane region" description="Helical" evidence="1">
    <location>
        <begin position="181"/>
        <end position="199"/>
    </location>
</feature>
<dbReference type="OrthoDB" id="7597326at2"/>
<feature type="transmembrane region" description="Helical" evidence="1">
    <location>
        <begin position="99"/>
        <end position="125"/>
    </location>
</feature>
<reference evidence="2 3" key="1">
    <citation type="journal article" date="2011" name="J. Bacteriol.">
        <title>Genome sequence of the ethanol-producing Zymomonas mobilis subsp. mobilis lectotype strain ATCC 10988.</title>
        <authorList>
            <person name="Pappas K.M."/>
            <person name="Kouvelis V.N."/>
            <person name="Saunders E."/>
            <person name="Brettin T.S."/>
            <person name="Bruce D."/>
            <person name="Detter C."/>
            <person name="Balakireva M."/>
            <person name="Han C.S."/>
            <person name="Savvakis G."/>
            <person name="Kyrpides N.C."/>
            <person name="Typas M.A."/>
        </authorList>
    </citation>
    <scope>NUCLEOTIDE SEQUENCE [LARGE SCALE GENOMIC DNA]</scope>
    <source>
        <strain evidence="3">ATCC 10988 / DSM 424 / CCUG 17860 / LMG 404 / NCIMB 8938 / NRRL B-806 / ZM1</strain>
    </source>
</reference>
<feature type="transmembrane region" description="Helical" evidence="1">
    <location>
        <begin position="21"/>
        <end position="45"/>
    </location>
</feature>
<evidence type="ECO:0000313" key="2">
    <source>
        <dbReference type="EMBL" id="AEH61905.1"/>
    </source>
</evidence>
<evidence type="ECO:0000313" key="3">
    <source>
        <dbReference type="Proteomes" id="UP000001494"/>
    </source>
</evidence>
<sequence>MPSFRINNLIIDSWAFLKREIKLITPVALSTIGFGNLLILLLFPTTPMMEAGSQPRLFPLLVLLIGGSFNLIGILALSRLTLIGGETVKDAFKVALNRLISIFAFLFTISILLSLTLILVGTFLLKLYAAHHFPVSTSMLLSLGGLCVMLFLALQVKFFFWYPMMAEKDSAFQAIKHSFSLTRGLFWPLLLILLPFLIGDYGLSRILGLAASMSISLKMAVSILVVLLTTAISTMQVIIQATLYKIAKLE</sequence>